<evidence type="ECO:0000313" key="2">
    <source>
        <dbReference type="EMBL" id="CAB3742727.1"/>
    </source>
</evidence>
<dbReference type="Pfam" id="PF13503">
    <property type="entry name" value="DUF4123"/>
    <property type="match status" value="1"/>
</dbReference>
<gene>
    <name evidence="2" type="ORF">LMG3458_05994</name>
</gene>
<dbReference type="AlphaFoldDB" id="A0A6S7AYN7"/>
<dbReference type="InterPro" id="IPR025391">
    <property type="entry name" value="DUF4123"/>
</dbReference>
<feature type="domain" description="DUF4123" evidence="1">
    <location>
        <begin position="29"/>
        <end position="164"/>
    </location>
</feature>
<dbReference type="EMBL" id="CADIJO010000041">
    <property type="protein sequence ID" value="CAB3742727.1"/>
    <property type="molecule type" value="Genomic_DNA"/>
</dbReference>
<evidence type="ECO:0000259" key="1">
    <source>
        <dbReference type="Pfam" id="PF13503"/>
    </source>
</evidence>
<sequence>MIDWENRLNDTLAAAAELAAGTGATLNTYLLVDFRGRAELAEPVRASPDLSHGSVWVGTDLAIYQDIAPLLIEVDDLTRFELWRGQDEPRASQVLRLLDRLHQTEGGEYALTHIVSPLPLAELMAHYAYYTDYGLPDGREYYLHFYDSRILDRAMQVWTDRERERFLAPVNLLRYARRDGSVAQWTGLGDQLETGLDAPRQQPFSLAQHEALLDLDYPDKLAVQIRRIYLGVLGSDLRQDELYTRVLAQMARARAYGIQTERDMLDYVAWGITISPRFDEHEAIAPALRAFKARGEGLSQALAHVPDAVWDGLLRAEQEQEQGSAV</sequence>
<dbReference type="Proteomes" id="UP000494111">
    <property type="component" value="Unassembled WGS sequence"/>
</dbReference>
<protein>
    <recommendedName>
        <fullName evidence="1">DUF4123 domain-containing protein</fullName>
    </recommendedName>
</protein>
<reference evidence="2 3" key="1">
    <citation type="submission" date="2020-04" db="EMBL/GenBank/DDBJ databases">
        <authorList>
            <person name="De Canck E."/>
        </authorList>
    </citation>
    <scope>NUCLEOTIDE SEQUENCE [LARGE SCALE GENOMIC DNA]</scope>
    <source>
        <strain evidence="2 3">LMG 3458</strain>
    </source>
</reference>
<accession>A0A6S7AYN7</accession>
<evidence type="ECO:0000313" key="3">
    <source>
        <dbReference type="Proteomes" id="UP000494111"/>
    </source>
</evidence>
<name>A0A6S7AYN7_9BURK</name>
<organism evidence="2 3">
    <name type="scientific">Achromobacter deleyi</name>
    <dbReference type="NCBI Taxonomy" id="1353891"/>
    <lineage>
        <taxon>Bacteria</taxon>
        <taxon>Pseudomonadati</taxon>
        <taxon>Pseudomonadota</taxon>
        <taxon>Betaproteobacteria</taxon>
        <taxon>Burkholderiales</taxon>
        <taxon>Alcaligenaceae</taxon>
        <taxon>Achromobacter</taxon>
    </lineage>
</organism>
<proteinExistence type="predicted"/>